<proteinExistence type="inferred from homology"/>
<protein>
    <submittedName>
        <fullName evidence="5">Flp pilus assembly complex ATPase component TadA</fullName>
    </submittedName>
</protein>
<dbReference type="InterPro" id="IPR027417">
    <property type="entry name" value="P-loop_NTPase"/>
</dbReference>
<evidence type="ECO:0000313" key="6">
    <source>
        <dbReference type="Proteomes" id="UP000596929"/>
    </source>
</evidence>
<organism evidence="5 6">
    <name type="scientific">Clostridium hominis</name>
    <dbReference type="NCBI Taxonomy" id="2763036"/>
    <lineage>
        <taxon>Bacteria</taxon>
        <taxon>Bacillati</taxon>
        <taxon>Bacillota</taxon>
        <taxon>Clostridia</taxon>
        <taxon>Eubacteriales</taxon>
        <taxon>Clostridiaceae</taxon>
        <taxon>Clostridium</taxon>
    </lineage>
</organism>
<gene>
    <name evidence="5" type="primary">tadA</name>
    <name evidence="5" type="ORF">H8S20_18230</name>
</gene>
<evidence type="ECO:0000256" key="2">
    <source>
        <dbReference type="ARBA" id="ARBA00022741"/>
    </source>
</evidence>
<comment type="similarity">
    <text evidence="1">Belongs to the GSP E family.</text>
</comment>
<dbReference type="RefSeq" id="WP_186861025.1">
    <property type="nucleotide sequence ID" value="NZ_JACOOO010000044.1"/>
</dbReference>
<dbReference type="EMBL" id="JACOOO010000044">
    <property type="protein sequence ID" value="MBC5630795.1"/>
    <property type="molecule type" value="Genomic_DNA"/>
</dbReference>
<evidence type="ECO:0000256" key="1">
    <source>
        <dbReference type="ARBA" id="ARBA00006611"/>
    </source>
</evidence>
<sequence>MALGEKRRLGDILVDAGKITIYQLQEALKSQRVLGKKLGEVLVESRIISEEDIIEAIETQTGIEKIDLNSIKFDNKTLNLVTENLCRRHVLIPFGFKNNKIQIAMFDPLNIFAIDDVNISTGIEPEIYISSKSDIQKFIDLNYSTEQVFKAAQELTKETLESKNAVDNIEEIDDVKNAPVVKMIDYMFKNSIEMRASDIHIEPFEKEIRIRYRIDGELQTVNTLGIESLASLVARIKILAGLNIAEKRIPQDGRIITRVGNNDVDLRVSILPVVSGEKIVIRILNRSSYKLGKERLGMNENNLNKLKNIISNPHGIVLVTGPTGSGKSTTLYTVLNELNSDDVNIVTIEDPVEYTLDGINQVNVNSKSGMTFASGLRSILRQDPDIVMIGEIRDEETAQIAVKAAITGHLVLSTLHTNDSASSITRLIEMGIEPYLVSTSICGVIAQRLVRRICPYCKQAYEATDYEKKILIGDIKENLTLHEGQGCGHCNGTGYLDRIGVYEIMDITRKHRDLINETKNPNVLKDLSLENGMTTLGQECRDLVLKGITTINELATITLLSDI</sequence>
<dbReference type="PANTHER" id="PTHR30258">
    <property type="entry name" value="TYPE II SECRETION SYSTEM PROTEIN GSPE-RELATED"/>
    <property type="match status" value="1"/>
</dbReference>
<dbReference type="InterPro" id="IPR007831">
    <property type="entry name" value="T2SS_GspE_N"/>
</dbReference>
<keyword evidence="3" id="KW-0067">ATP-binding</keyword>
<dbReference type="Gene3D" id="3.30.300.160">
    <property type="entry name" value="Type II secretion system, protein E, N-terminal domain"/>
    <property type="match status" value="1"/>
</dbReference>
<reference evidence="5 6" key="1">
    <citation type="submission" date="2020-08" db="EMBL/GenBank/DDBJ databases">
        <title>Genome public.</title>
        <authorList>
            <person name="Liu C."/>
            <person name="Sun Q."/>
        </authorList>
    </citation>
    <scope>NUCLEOTIDE SEQUENCE [LARGE SCALE GENOMIC DNA]</scope>
    <source>
        <strain evidence="5 6">NSJ-6</strain>
    </source>
</reference>
<keyword evidence="2" id="KW-0547">Nucleotide-binding</keyword>
<dbReference type="Pfam" id="PF00437">
    <property type="entry name" value="T2SSE"/>
    <property type="match status" value="1"/>
</dbReference>
<dbReference type="SUPFAM" id="SSF160246">
    <property type="entry name" value="EspE N-terminal domain-like"/>
    <property type="match status" value="1"/>
</dbReference>
<keyword evidence="6" id="KW-1185">Reference proteome</keyword>
<feature type="domain" description="Bacterial type II secretion system protein E" evidence="4">
    <location>
        <begin position="380"/>
        <end position="394"/>
    </location>
</feature>
<evidence type="ECO:0000313" key="5">
    <source>
        <dbReference type="EMBL" id="MBC5630795.1"/>
    </source>
</evidence>
<dbReference type="Proteomes" id="UP000596929">
    <property type="component" value="Unassembled WGS sequence"/>
</dbReference>
<dbReference type="InterPro" id="IPR037257">
    <property type="entry name" value="T2SS_E_N_sf"/>
</dbReference>
<dbReference type="InterPro" id="IPR001482">
    <property type="entry name" value="T2SS/T4SS_dom"/>
</dbReference>
<comment type="caution">
    <text evidence="5">The sequence shown here is derived from an EMBL/GenBank/DDBJ whole genome shotgun (WGS) entry which is preliminary data.</text>
</comment>
<dbReference type="InterPro" id="IPR003593">
    <property type="entry name" value="AAA+_ATPase"/>
</dbReference>
<dbReference type="Gene3D" id="3.30.450.90">
    <property type="match status" value="1"/>
</dbReference>
<dbReference type="SMART" id="SM00382">
    <property type="entry name" value="AAA"/>
    <property type="match status" value="1"/>
</dbReference>
<evidence type="ECO:0000259" key="4">
    <source>
        <dbReference type="PROSITE" id="PS00662"/>
    </source>
</evidence>
<dbReference type="PROSITE" id="PS00662">
    <property type="entry name" value="T2SP_E"/>
    <property type="match status" value="1"/>
</dbReference>
<evidence type="ECO:0000256" key="3">
    <source>
        <dbReference type="ARBA" id="ARBA00022840"/>
    </source>
</evidence>
<name>A0ABR7DH95_9CLOT</name>
<dbReference type="CDD" id="cd01129">
    <property type="entry name" value="PulE-GspE-like"/>
    <property type="match status" value="1"/>
</dbReference>
<dbReference type="Gene3D" id="3.40.50.300">
    <property type="entry name" value="P-loop containing nucleotide triphosphate hydrolases"/>
    <property type="match status" value="1"/>
</dbReference>
<dbReference type="PANTHER" id="PTHR30258:SF2">
    <property type="entry name" value="COMG OPERON PROTEIN 1"/>
    <property type="match status" value="1"/>
</dbReference>
<dbReference type="SUPFAM" id="SSF52540">
    <property type="entry name" value="P-loop containing nucleoside triphosphate hydrolases"/>
    <property type="match status" value="1"/>
</dbReference>
<dbReference type="Pfam" id="PF05157">
    <property type="entry name" value="MshEN"/>
    <property type="match status" value="1"/>
</dbReference>
<accession>A0ABR7DH95</accession>